<dbReference type="Pfam" id="PF01743">
    <property type="entry name" value="PolyA_pol"/>
    <property type="match status" value="1"/>
</dbReference>
<comment type="similarity">
    <text evidence="11">Belongs to the tRNA nucleotidyltransferase/poly(A) polymerase family. Bacterial CCA-adding enzyme type 3 subfamily.</text>
</comment>
<feature type="domain" description="Poly A polymerase head" evidence="12">
    <location>
        <begin position="22"/>
        <end position="142"/>
    </location>
</feature>
<evidence type="ECO:0000256" key="10">
    <source>
        <dbReference type="ARBA" id="ARBA00022884"/>
    </source>
</evidence>
<accession>A0ABS2QK13</accession>
<keyword evidence="7 11" id="KW-0692">RNA repair</keyword>
<keyword evidence="6 11" id="KW-0547">Nucleotide-binding</keyword>
<evidence type="ECO:0000313" key="16">
    <source>
        <dbReference type="Proteomes" id="UP000823486"/>
    </source>
</evidence>
<comment type="catalytic activity">
    <reaction evidence="11">
        <text>a tRNA precursor + 2 CTP + ATP = a tRNA with a 3' CCA end + 3 diphosphate</text>
        <dbReference type="Rhea" id="RHEA:14433"/>
        <dbReference type="Rhea" id="RHEA-COMP:10465"/>
        <dbReference type="Rhea" id="RHEA-COMP:10468"/>
        <dbReference type="ChEBI" id="CHEBI:30616"/>
        <dbReference type="ChEBI" id="CHEBI:33019"/>
        <dbReference type="ChEBI" id="CHEBI:37563"/>
        <dbReference type="ChEBI" id="CHEBI:74896"/>
        <dbReference type="ChEBI" id="CHEBI:83071"/>
        <dbReference type="EC" id="2.7.7.72"/>
    </reaction>
</comment>
<dbReference type="PANTHER" id="PTHR46173:SF1">
    <property type="entry name" value="CCA TRNA NUCLEOTIDYLTRANSFERASE 1, MITOCHONDRIAL"/>
    <property type="match status" value="1"/>
</dbReference>
<comment type="cofactor">
    <cofactor evidence="1 11">
        <name>Mg(2+)</name>
        <dbReference type="ChEBI" id="CHEBI:18420"/>
    </cofactor>
</comment>
<keyword evidence="2 11" id="KW-0808">Transferase</keyword>
<reference evidence="15 16" key="1">
    <citation type="submission" date="2021-01" db="EMBL/GenBank/DDBJ databases">
        <title>Genomic Encyclopedia of Type Strains, Phase IV (KMG-IV): sequencing the most valuable type-strain genomes for metagenomic binning, comparative biology and taxonomic classification.</title>
        <authorList>
            <person name="Goeker M."/>
        </authorList>
    </citation>
    <scope>NUCLEOTIDE SEQUENCE [LARGE SCALE GENOMIC DNA]</scope>
    <source>
        <strain evidence="15 16">DSM 105482</strain>
    </source>
</reference>
<evidence type="ECO:0000256" key="6">
    <source>
        <dbReference type="ARBA" id="ARBA00022741"/>
    </source>
</evidence>
<evidence type="ECO:0000256" key="2">
    <source>
        <dbReference type="ARBA" id="ARBA00022679"/>
    </source>
</evidence>
<evidence type="ECO:0000256" key="1">
    <source>
        <dbReference type="ARBA" id="ARBA00001946"/>
    </source>
</evidence>
<evidence type="ECO:0000259" key="13">
    <source>
        <dbReference type="Pfam" id="PF12627"/>
    </source>
</evidence>
<dbReference type="SUPFAM" id="SSF81891">
    <property type="entry name" value="Poly A polymerase C-terminal region-like"/>
    <property type="match status" value="1"/>
</dbReference>
<dbReference type="InterPro" id="IPR032810">
    <property type="entry name" value="CCA-adding_enz_C"/>
</dbReference>
<feature type="binding site" evidence="11">
    <location>
        <position position="163"/>
    </location>
    <ligand>
        <name>CTP</name>
        <dbReference type="ChEBI" id="CHEBI:37563"/>
    </ligand>
</feature>
<feature type="domain" description="CCA-adding enzyme C-terminal" evidence="14">
    <location>
        <begin position="249"/>
        <end position="393"/>
    </location>
</feature>
<comment type="function">
    <text evidence="11">Catalyzes the addition and repair of the essential 3'-terminal CCA sequence in tRNAs without using a nucleic acid template. Adds these three nucleotides in the order of C, C, and A to the tRNA nucleotide-73, using CTP and ATP as substrates and producing inorganic pyrophosphate. tRNA 3'-terminal CCA addition is required both for tRNA processing and repair. Also involved in tRNA surveillance by mediating tandem CCA addition to generate a CCACCA at the 3' terminus of unstable tRNAs. While stable tRNAs receive only 3'-terminal CCA, unstable tRNAs are marked with CCACCA and rapidly degraded.</text>
</comment>
<protein>
    <recommendedName>
        <fullName evidence="11">CCA-adding enzyme</fullName>
        <ecNumber evidence="11">2.7.7.72</ecNumber>
    </recommendedName>
    <alternativeName>
        <fullName evidence="11">CCA tRNA nucleotidyltransferase</fullName>
    </alternativeName>
    <alternativeName>
        <fullName evidence="11">tRNA CCA-pyrophosphorylase</fullName>
    </alternativeName>
    <alternativeName>
        <fullName evidence="11">tRNA adenylyl-/cytidylyl- transferase</fullName>
    </alternativeName>
    <alternativeName>
        <fullName evidence="11">tRNA nucleotidyltransferase</fullName>
    </alternativeName>
    <alternativeName>
        <fullName evidence="11">tRNA-NT</fullName>
    </alternativeName>
</protein>
<dbReference type="InterPro" id="IPR023068">
    <property type="entry name" value="CCA-adding_enz_firmicutes"/>
</dbReference>
<feature type="binding site" evidence="11">
    <location>
        <position position="27"/>
    </location>
    <ligand>
        <name>CTP</name>
        <dbReference type="ChEBI" id="CHEBI:37563"/>
    </ligand>
</feature>
<dbReference type="Pfam" id="PF13735">
    <property type="entry name" value="tRNA_NucTran2_2"/>
    <property type="match status" value="1"/>
</dbReference>
<feature type="binding site" evidence="11">
    <location>
        <position position="157"/>
    </location>
    <ligand>
        <name>ATP</name>
        <dbReference type="ChEBI" id="CHEBI:30616"/>
    </ligand>
</feature>
<comment type="caution">
    <text evidence="15">The sequence shown here is derived from an EMBL/GenBank/DDBJ whole genome shotgun (WGS) entry which is preliminary data.</text>
</comment>
<evidence type="ECO:0000256" key="4">
    <source>
        <dbReference type="ARBA" id="ARBA00022695"/>
    </source>
</evidence>
<name>A0ABS2QK13_9BACI</name>
<feature type="binding site" evidence="11">
    <location>
        <position position="157"/>
    </location>
    <ligand>
        <name>CTP</name>
        <dbReference type="ChEBI" id="CHEBI:37563"/>
    </ligand>
</feature>
<gene>
    <name evidence="11" type="primary">cca</name>
    <name evidence="15" type="ORF">JOC77_002051</name>
</gene>
<dbReference type="SUPFAM" id="SSF81301">
    <property type="entry name" value="Nucleotidyltransferase"/>
    <property type="match status" value="1"/>
</dbReference>
<dbReference type="Gene3D" id="1.20.58.560">
    <property type="match status" value="1"/>
</dbReference>
<feature type="binding site" evidence="11">
    <location>
        <position position="154"/>
    </location>
    <ligand>
        <name>CTP</name>
        <dbReference type="ChEBI" id="CHEBI:37563"/>
    </ligand>
</feature>
<keyword evidence="5 11" id="KW-0479">Metal-binding</keyword>
<comment type="subunit">
    <text evidence="11">Homodimer.</text>
</comment>
<evidence type="ECO:0000259" key="14">
    <source>
        <dbReference type="Pfam" id="PF13735"/>
    </source>
</evidence>
<feature type="binding site" evidence="11">
    <location>
        <position position="111"/>
    </location>
    <ligand>
        <name>ATP</name>
        <dbReference type="ChEBI" id="CHEBI:30616"/>
    </ligand>
</feature>
<dbReference type="GO" id="GO:0016787">
    <property type="term" value="F:hydrolase activity"/>
    <property type="evidence" value="ECO:0007669"/>
    <property type="project" value="UniProtKB-KW"/>
</dbReference>
<evidence type="ECO:0000256" key="7">
    <source>
        <dbReference type="ARBA" id="ARBA00022800"/>
    </source>
</evidence>
<evidence type="ECO:0000256" key="9">
    <source>
        <dbReference type="ARBA" id="ARBA00022842"/>
    </source>
</evidence>
<feature type="binding site" evidence="11">
    <location>
        <position position="163"/>
    </location>
    <ligand>
        <name>ATP</name>
        <dbReference type="ChEBI" id="CHEBI:30616"/>
    </ligand>
</feature>
<dbReference type="InterPro" id="IPR032828">
    <property type="entry name" value="PolyA_RNA-bd"/>
</dbReference>
<feature type="binding site" evidence="11">
    <location>
        <position position="160"/>
    </location>
    <ligand>
        <name>ATP</name>
        <dbReference type="ChEBI" id="CHEBI:30616"/>
    </ligand>
</feature>
<dbReference type="HAMAP" id="MF_01263">
    <property type="entry name" value="CCA_bact_type3"/>
    <property type="match status" value="1"/>
</dbReference>
<dbReference type="Pfam" id="PF12627">
    <property type="entry name" value="PolyA_pol_RNAbd"/>
    <property type="match status" value="1"/>
</dbReference>
<sequence>MPKLFIQAKPVLEKIEQAGFQAYFVGGAVRDYLLNKQISDVDIATSATPAEIKEIFPKTVDVGIEHGTILVIFKGIPYEVTTFRTESEYADFRRPSRVEFIRSLEDDLKRRDFTMNAIAMNRNFTIIDPYLGKAAIENQQIRTVGRPEDRFQEDALRMMRAVRFVSQLSFSIERTTYQGLSDHGFLLEKIAVERILAEFNKLLAGENKTEAFKILRETGIYQFLPGFKGCGHVLAEYEGLDTAGLKELIENWTLLVHLLKPADIDSFLRSWKMSAKQMKQIKKYVFYLNRRLQGSLNKIDMFHAGLETTLSLEKIFCVLTECPEEAHDTDQIESVYQSLPIHALKELAVDGNDLIQWSARKAGPWIKEVLLFALEGVLEQKAANEKEAIREWLCRCNLI</sequence>
<dbReference type="EC" id="2.7.7.72" evidence="11"/>
<dbReference type="InterPro" id="IPR043519">
    <property type="entry name" value="NT_sf"/>
</dbReference>
<feature type="binding site" evidence="11">
    <location>
        <position position="42"/>
    </location>
    <ligand>
        <name>Mg(2+)</name>
        <dbReference type="ChEBI" id="CHEBI:18420"/>
    </ligand>
</feature>
<evidence type="ECO:0000256" key="11">
    <source>
        <dbReference type="HAMAP-Rule" id="MF_01263"/>
    </source>
</evidence>
<proteinExistence type="inferred from homology"/>
<dbReference type="NCBIfam" id="NF009814">
    <property type="entry name" value="PRK13299.1"/>
    <property type="match status" value="1"/>
</dbReference>
<feature type="binding site" evidence="11">
    <location>
        <position position="27"/>
    </location>
    <ligand>
        <name>ATP</name>
        <dbReference type="ChEBI" id="CHEBI:30616"/>
    </ligand>
</feature>
<keyword evidence="15" id="KW-0378">Hydrolase</keyword>
<dbReference type="RefSeq" id="WP_204542636.1">
    <property type="nucleotide sequence ID" value="NZ_JAFBFI010000007.1"/>
</dbReference>
<evidence type="ECO:0000256" key="8">
    <source>
        <dbReference type="ARBA" id="ARBA00022840"/>
    </source>
</evidence>
<keyword evidence="3 11" id="KW-0819">tRNA processing</keyword>
<feature type="binding site" evidence="11">
    <location>
        <position position="160"/>
    </location>
    <ligand>
        <name>CTP</name>
        <dbReference type="ChEBI" id="CHEBI:37563"/>
    </ligand>
</feature>
<evidence type="ECO:0000259" key="12">
    <source>
        <dbReference type="Pfam" id="PF01743"/>
    </source>
</evidence>
<dbReference type="GO" id="GO:0004810">
    <property type="term" value="F:CCA tRNA nucleotidyltransferase activity"/>
    <property type="evidence" value="ECO:0007669"/>
    <property type="project" value="UniProtKB-EC"/>
</dbReference>
<feature type="binding site" evidence="11">
    <location>
        <position position="40"/>
    </location>
    <ligand>
        <name>Mg(2+)</name>
        <dbReference type="ChEBI" id="CHEBI:18420"/>
    </ligand>
</feature>
<dbReference type="Gene3D" id="1.10.110.30">
    <property type="match status" value="1"/>
</dbReference>
<dbReference type="InterPro" id="IPR050264">
    <property type="entry name" value="Bact_CCA-adding_enz_type3_sf"/>
</dbReference>
<dbReference type="Gene3D" id="1.10.246.80">
    <property type="match status" value="1"/>
</dbReference>
<dbReference type="Gene3D" id="3.30.460.10">
    <property type="entry name" value="Beta Polymerase, domain 2"/>
    <property type="match status" value="1"/>
</dbReference>
<evidence type="ECO:0000256" key="5">
    <source>
        <dbReference type="ARBA" id="ARBA00022723"/>
    </source>
</evidence>
<feature type="domain" description="tRNA nucleotidyltransferase/poly(A) polymerase RNA and SrmB- binding" evidence="13">
    <location>
        <begin position="170"/>
        <end position="227"/>
    </location>
</feature>
<evidence type="ECO:0000256" key="3">
    <source>
        <dbReference type="ARBA" id="ARBA00022694"/>
    </source>
</evidence>
<keyword evidence="4 11" id="KW-0548">Nucleotidyltransferase</keyword>
<feature type="binding site" evidence="11">
    <location>
        <position position="111"/>
    </location>
    <ligand>
        <name>CTP</name>
        <dbReference type="ChEBI" id="CHEBI:37563"/>
    </ligand>
</feature>
<dbReference type="CDD" id="cd05398">
    <property type="entry name" value="NT_ClassII-CCAase"/>
    <property type="match status" value="1"/>
</dbReference>
<keyword evidence="8 11" id="KW-0067">ATP-binding</keyword>
<comment type="miscellaneous">
    <text evidence="11">A single active site specifically recognizes both ATP and CTP and is responsible for their addition.</text>
</comment>
<evidence type="ECO:0000313" key="15">
    <source>
        <dbReference type="EMBL" id="MBM7692621.1"/>
    </source>
</evidence>
<comment type="catalytic activity">
    <reaction evidence="11">
        <text>a tRNA with a 3' CCA end + 2 CTP + ATP = a tRNA with a 3' CCACCA end + 3 diphosphate</text>
        <dbReference type="Rhea" id="RHEA:76235"/>
        <dbReference type="Rhea" id="RHEA-COMP:10468"/>
        <dbReference type="Rhea" id="RHEA-COMP:18655"/>
        <dbReference type="ChEBI" id="CHEBI:30616"/>
        <dbReference type="ChEBI" id="CHEBI:33019"/>
        <dbReference type="ChEBI" id="CHEBI:37563"/>
        <dbReference type="ChEBI" id="CHEBI:83071"/>
        <dbReference type="ChEBI" id="CHEBI:195187"/>
    </reaction>
</comment>
<keyword evidence="10 11" id="KW-0694">RNA-binding</keyword>
<keyword evidence="9 11" id="KW-0460">Magnesium</keyword>
<organism evidence="15 16">
    <name type="scientific">Peribacillus deserti</name>
    <dbReference type="NCBI Taxonomy" id="673318"/>
    <lineage>
        <taxon>Bacteria</taxon>
        <taxon>Bacillati</taxon>
        <taxon>Bacillota</taxon>
        <taxon>Bacilli</taxon>
        <taxon>Bacillales</taxon>
        <taxon>Bacillaceae</taxon>
        <taxon>Peribacillus</taxon>
    </lineage>
</organism>
<keyword evidence="16" id="KW-1185">Reference proteome</keyword>
<dbReference type="PANTHER" id="PTHR46173">
    <property type="entry name" value="CCA TRNA NUCLEOTIDYLTRANSFERASE 1, MITOCHONDRIAL"/>
    <property type="match status" value="1"/>
</dbReference>
<feature type="binding site" evidence="11">
    <location>
        <position position="30"/>
    </location>
    <ligand>
        <name>ATP</name>
        <dbReference type="ChEBI" id="CHEBI:30616"/>
    </ligand>
</feature>
<dbReference type="EMBL" id="JAFBFI010000007">
    <property type="protein sequence ID" value="MBM7692621.1"/>
    <property type="molecule type" value="Genomic_DNA"/>
</dbReference>
<feature type="binding site" evidence="11">
    <location>
        <position position="154"/>
    </location>
    <ligand>
        <name>ATP</name>
        <dbReference type="ChEBI" id="CHEBI:30616"/>
    </ligand>
</feature>
<dbReference type="InterPro" id="IPR002646">
    <property type="entry name" value="PolA_pol_head_dom"/>
</dbReference>
<dbReference type="Proteomes" id="UP000823486">
    <property type="component" value="Unassembled WGS sequence"/>
</dbReference>
<feature type="binding site" evidence="11">
    <location>
        <position position="30"/>
    </location>
    <ligand>
        <name>CTP</name>
        <dbReference type="ChEBI" id="CHEBI:37563"/>
    </ligand>
</feature>